<sequence length="325" mass="36135">MIVVIVRTPRRLHLGIIDPTGSLGRKFGSIGVALEGGYDIKVTPAGSLTIEADKEDREVIEKIVKELNLEYETGLDYYIEVRKSIPRHIGLGSTTQLTLAIASAILRIAKKDIPIEEVAFSLKRARESGAGLYIFKFGGFVVDGGVKDTYPPLIMRHDFPENWAFILVIPKVKRGLSEEEEEGIMFGSNFGNVNIAKEITYRLMLGLVPSLIEKNIEKFGRFLTDIQELVGKHFATFQGGTFREDIKTVVEILKETTYGAGQSSWGPTVYGLIRKEEYNSVRVKVADLLDDYGIKAEIELGIPRNKGAEVLGENLFLERLISGVK</sequence>
<dbReference type="NCBIfam" id="TIGR00144">
    <property type="entry name" value="beta_RFAP_syn"/>
    <property type="match status" value="1"/>
</dbReference>
<evidence type="ECO:0000313" key="5">
    <source>
        <dbReference type="EMBL" id="BAA30328.1"/>
    </source>
</evidence>
<evidence type="ECO:0000259" key="3">
    <source>
        <dbReference type="Pfam" id="PF00288"/>
    </source>
</evidence>
<keyword evidence="2" id="KW-0328">Glycosyltransferase</keyword>
<dbReference type="SUPFAM" id="SSF54211">
    <property type="entry name" value="Ribosomal protein S5 domain 2-like"/>
    <property type="match status" value="1"/>
</dbReference>
<gene>
    <name evidence="5" type="ordered locus">PH1228</name>
</gene>
<dbReference type="PANTHER" id="PTHR20861:SF6">
    <property type="entry name" value="BETA-RIBOFURANOSYLPHENOL 5'-PHOSPHATE SYNTHASE"/>
    <property type="match status" value="1"/>
</dbReference>
<dbReference type="GO" id="GO:0005524">
    <property type="term" value="F:ATP binding"/>
    <property type="evidence" value="ECO:0007669"/>
    <property type="project" value="UniProtKB-UniRule"/>
</dbReference>
<dbReference type="AlphaFoldDB" id="O58955"/>
<comment type="pathway">
    <text evidence="2">Cofactor biosynthesis; 5,6,7,8-tetrahydromethanopterin biosynthesis.</text>
</comment>
<comment type="function">
    <text evidence="2">Catalyzes the condensation of 4-aminobenzoate (pABA) with 5-phospho-alpha-D-ribose 1-diphosphate (PRPP) to produce beta-ribofuranosylaminobenzene 5'-phosphate (beta-RFA-P).</text>
</comment>
<protein>
    <recommendedName>
        <fullName evidence="2">Beta-ribofuranosylaminobenzene 5'-phosphate synthase</fullName>
        <shortName evidence="2">Beta-RFA-P synthase</shortName>
        <ecNumber evidence="2">2.4.2.54</ecNumber>
    </recommendedName>
</protein>
<dbReference type="InterPro" id="IPR006204">
    <property type="entry name" value="GHMP_kinase_N_dom"/>
</dbReference>
<dbReference type="eggNOG" id="arCOG01026">
    <property type="taxonomic scope" value="Archaea"/>
</dbReference>
<dbReference type="STRING" id="70601.gene:9378190"/>
<dbReference type="InterPro" id="IPR013750">
    <property type="entry name" value="GHMP_kinase_C_dom"/>
</dbReference>
<feature type="domain" description="GHMP kinase C-terminal" evidence="4">
    <location>
        <begin position="208"/>
        <end position="285"/>
    </location>
</feature>
<dbReference type="EMBL" id="BA000001">
    <property type="protein sequence ID" value="BAA30328.1"/>
    <property type="molecule type" value="Genomic_DNA"/>
</dbReference>
<reference evidence="5 6" key="1">
    <citation type="journal article" date="1998" name="DNA Res.">
        <title>Complete sequence and gene organization of the genome of a hyper-thermophilic archaebacterium, Pyrococcus horikoshii OT3.</title>
        <authorList>
            <person name="Kawarabayasi Y."/>
            <person name="Sawada M."/>
            <person name="Horikawa H."/>
            <person name="Haikawa Y."/>
            <person name="Hino Y."/>
            <person name="Yamamoto S."/>
            <person name="Sekine M."/>
            <person name="Baba S."/>
            <person name="Kosugi H."/>
            <person name="Hosoyama A."/>
            <person name="Nagai Y."/>
            <person name="Sakai M."/>
            <person name="Ogura K."/>
            <person name="Otuka R."/>
            <person name="Nakazawa H."/>
            <person name="Takamiya M."/>
            <person name="Ohfuku Y."/>
            <person name="Funahashi T."/>
            <person name="Tanaka T."/>
            <person name="Kudoh Y."/>
            <person name="Yamazaki J."/>
            <person name="Kushida N."/>
            <person name="Oguchi A."/>
            <person name="Aoki K."/>
            <person name="Nakamura Y."/>
            <person name="Robb T.F."/>
            <person name="Horikoshi K."/>
            <person name="Masuchi Y."/>
            <person name="Shizuya H."/>
            <person name="Kikuchi H."/>
        </authorList>
    </citation>
    <scope>NUCLEOTIDE SEQUENCE [LARGE SCALE GENOMIC DNA]</scope>
    <source>
        <strain evidence="6">ATCC 700860 / DSM 12428 / JCM 9974 / NBRC 100139 / OT-3</strain>
    </source>
</reference>
<keyword evidence="1 2" id="KW-0808">Transferase</keyword>
<dbReference type="InterPro" id="IPR004422">
    <property type="entry name" value="RFAP_synthase"/>
</dbReference>
<dbReference type="Pfam" id="PF00288">
    <property type="entry name" value="GHMP_kinases_N"/>
    <property type="match status" value="1"/>
</dbReference>
<proteinExistence type="inferred from homology"/>
<name>O58955_PYRHO</name>
<evidence type="ECO:0000259" key="4">
    <source>
        <dbReference type="Pfam" id="PF08544"/>
    </source>
</evidence>
<dbReference type="Proteomes" id="UP000000752">
    <property type="component" value="Chromosome"/>
</dbReference>
<dbReference type="EC" id="2.4.2.54" evidence="2"/>
<dbReference type="Pfam" id="PF08544">
    <property type="entry name" value="GHMP_kinases_C"/>
    <property type="match status" value="1"/>
</dbReference>
<comment type="subunit">
    <text evidence="2">Homodimer.</text>
</comment>
<dbReference type="InterPro" id="IPR020568">
    <property type="entry name" value="Ribosomal_Su5_D2-typ_SF"/>
</dbReference>
<dbReference type="EnsemblBacteria" id="BAA30328">
    <property type="protein sequence ID" value="BAA30328"/>
    <property type="gene ID" value="BAA30328"/>
</dbReference>
<evidence type="ECO:0000256" key="2">
    <source>
        <dbReference type="PIRNR" id="PIRNR004884"/>
    </source>
</evidence>
<keyword evidence="6" id="KW-1185">Reference proteome</keyword>
<dbReference type="GO" id="GO:0043793">
    <property type="term" value="F:beta-ribofuranosylaminobenzene 5'-phosphate synthase activity"/>
    <property type="evidence" value="ECO:0007669"/>
    <property type="project" value="UniProtKB-EC"/>
</dbReference>
<dbReference type="PANTHER" id="PTHR20861">
    <property type="entry name" value="HOMOSERINE/4-DIPHOSPHOCYTIDYL-2-C-METHYL-D-ERYTHRITOL KINASE"/>
    <property type="match status" value="1"/>
</dbReference>
<accession>O58955</accession>
<evidence type="ECO:0000313" key="6">
    <source>
        <dbReference type="Proteomes" id="UP000000752"/>
    </source>
</evidence>
<dbReference type="PIRSF" id="PIRSF004884">
    <property type="entry name" value="Sugar_kin_arch"/>
    <property type="match status" value="1"/>
</dbReference>
<feature type="domain" description="GHMP kinase N-terminal" evidence="3">
    <location>
        <begin position="60"/>
        <end position="124"/>
    </location>
</feature>
<dbReference type="InterPro" id="IPR014721">
    <property type="entry name" value="Ribsml_uS5_D2-typ_fold_subgr"/>
</dbReference>
<evidence type="ECO:0000256" key="1">
    <source>
        <dbReference type="ARBA" id="ARBA00022679"/>
    </source>
</evidence>
<dbReference type="Gene3D" id="3.30.230.10">
    <property type="match status" value="1"/>
</dbReference>
<dbReference type="KEGG" id="pho:PH1228"/>
<dbReference type="PIR" id="F71066">
    <property type="entry name" value="F71066"/>
</dbReference>
<dbReference type="UniPathway" id="UPA00065"/>
<comment type="catalytic activity">
    <reaction evidence="2">
        <text>5-phospho-alpha-D-ribose 1-diphosphate + 4-hydroxybenzoate + H(+) = 4-(beta-D-ribofuranosyl)phenol 5'-phosphate + CO2 + diphosphate</text>
        <dbReference type="Rhea" id="RHEA:48556"/>
        <dbReference type="ChEBI" id="CHEBI:15378"/>
        <dbReference type="ChEBI" id="CHEBI:16526"/>
        <dbReference type="ChEBI" id="CHEBI:17879"/>
        <dbReference type="ChEBI" id="CHEBI:33019"/>
        <dbReference type="ChEBI" id="CHEBI:58017"/>
        <dbReference type="ChEBI" id="CHEBI:82767"/>
        <dbReference type="EC" id="2.4.2.54"/>
    </reaction>
</comment>
<comment type="similarity">
    <text evidence="2">Belongs to the beta-RFA-P synthase family.</text>
</comment>
<organism evidence="5 6">
    <name type="scientific">Pyrococcus horikoshii (strain ATCC 700860 / DSM 12428 / JCM 9974 / NBRC 100139 / OT-3)</name>
    <dbReference type="NCBI Taxonomy" id="70601"/>
    <lineage>
        <taxon>Archaea</taxon>
        <taxon>Methanobacteriati</taxon>
        <taxon>Methanobacteriota</taxon>
        <taxon>Thermococci</taxon>
        <taxon>Thermococcales</taxon>
        <taxon>Thermococcaceae</taxon>
        <taxon>Pyrococcus</taxon>
    </lineage>
</organism>